<reference evidence="3" key="1">
    <citation type="journal article" date="2014" name="Proc. Natl. Acad. Sci. U.S.A.">
        <title>Extensive sampling of basidiomycete genomes demonstrates inadequacy of the white-rot/brown-rot paradigm for wood decay fungi.</title>
        <authorList>
            <person name="Riley R."/>
            <person name="Salamov A.A."/>
            <person name="Brown D.W."/>
            <person name="Nagy L.G."/>
            <person name="Floudas D."/>
            <person name="Held B.W."/>
            <person name="Levasseur A."/>
            <person name="Lombard V."/>
            <person name="Morin E."/>
            <person name="Otillar R."/>
            <person name="Lindquist E.A."/>
            <person name="Sun H."/>
            <person name="LaButti K.M."/>
            <person name="Schmutz J."/>
            <person name="Jabbour D."/>
            <person name="Luo H."/>
            <person name="Baker S.E."/>
            <person name="Pisabarro A.G."/>
            <person name="Walton J.D."/>
            <person name="Blanchette R.A."/>
            <person name="Henrissat B."/>
            <person name="Martin F."/>
            <person name="Cullen D."/>
            <person name="Hibbett D.S."/>
            <person name="Grigoriev I.V."/>
        </authorList>
    </citation>
    <scope>NUCLEOTIDE SEQUENCE [LARGE SCALE GENOMIC DNA]</scope>
    <source>
        <strain evidence="3">CBS 339.88</strain>
    </source>
</reference>
<feature type="chain" id="PRO_5001646170" description="SLC26A/SulP transporter domain-containing protein" evidence="1">
    <location>
        <begin position="21"/>
        <end position="93"/>
    </location>
</feature>
<keyword evidence="1" id="KW-0732">Signal</keyword>
<evidence type="ECO:0000313" key="3">
    <source>
        <dbReference type="Proteomes" id="UP000027222"/>
    </source>
</evidence>
<proteinExistence type="predicted"/>
<evidence type="ECO:0000313" key="2">
    <source>
        <dbReference type="EMBL" id="KDR73912.1"/>
    </source>
</evidence>
<feature type="signal peptide" evidence="1">
    <location>
        <begin position="1"/>
        <end position="20"/>
    </location>
</feature>
<dbReference type="EMBL" id="KL142384">
    <property type="protein sequence ID" value="KDR73912.1"/>
    <property type="molecule type" value="Genomic_DNA"/>
</dbReference>
<keyword evidence="3" id="KW-1185">Reference proteome</keyword>
<dbReference type="STRING" id="685588.A0A067SV38"/>
<sequence>MGRISLGFLVLNIGLPAYESSPIGPPLIAGLFQGLAVALSIRTTNVYEERSLGVFEATPDEEDEEPADLDRIPPVRSVWGVILGVGNDLSLVK</sequence>
<protein>
    <recommendedName>
        <fullName evidence="4">SLC26A/SulP transporter domain-containing protein</fullName>
    </recommendedName>
</protein>
<evidence type="ECO:0008006" key="4">
    <source>
        <dbReference type="Google" id="ProtNLM"/>
    </source>
</evidence>
<dbReference type="HOGENOM" id="CLU_2399821_0_0_1"/>
<dbReference type="AlphaFoldDB" id="A0A067SV38"/>
<evidence type="ECO:0000256" key="1">
    <source>
        <dbReference type="SAM" id="SignalP"/>
    </source>
</evidence>
<accession>A0A067SV38</accession>
<dbReference type="Proteomes" id="UP000027222">
    <property type="component" value="Unassembled WGS sequence"/>
</dbReference>
<gene>
    <name evidence="2" type="ORF">GALMADRAFT_141681</name>
</gene>
<dbReference type="OrthoDB" id="9999863at2759"/>
<organism evidence="2 3">
    <name type="scientific">Galerina marginata (strain CBS 339.88)</name>
    <dbReference type="NCBI Taxonomy" id="685588"/>
    <lineage>
        <taxon>Eukaryota</taxon>
        <taxon>Fungi</taxon>
        <taxon>Dikarya</taxon>
        <taxon>Basidiomycota</taxon>
        <taxon>Agaricomycotina</taxon>
        <taxon>Agaricomycetes</taxon>
        <taxon>Agaricomycetidae</taxon>
        <taxon>Agaricales</taxon>
        <taxon>Agaricineae</taxon>
        <taxon>Strophariaceae</taxon>
        <taxon>Galerina</taxon>
    </lineage>
</organism>
<name>A0A067SV38_GALM3</name>